<dbReference type="InterPro" id="IPR000873">
    <property type="entry name" value="AMP-dep_synth/lig_dom"/>
</dbReference>
<dbReference type="Pfam" id="PF13193">
    <property type="entry name" value="AMP-binding_C"/>
    <property type="match status" value="1"/>
</dbReference>
<name>A0ABT1ABH7_9PSEU</name>
<evidence type="ECO:0000313" key="3">
    <source>
        <dbReference type="EMBL" id="MCO1660382.1"/>
    </source>
</evidence>
<dbReference type="PANTHER" id="PTHR43767:SF1">
    <property type="entry name" value="NONRIBOSOMAL PEPTIDE SYNTHASE PES1 (EUROFUNG)-RELATED"/>
    <property type="match status" value="1"/>
</dbReference>
<protein>
    <submittedName>
        <fullName evidence="3">Acyl--CoA ligase</fullName>
    </submittedName>
</protein>
<proteinExistence type="predicted"/>
<evidence type="ECO:0000259" key="2">
    <source>
        <dbReference type="Pfam" id="PF13193"/>
    </source>
</evidence>
<dbReference type="EMBL" id="JAGSOV010000082">
    <property type="protein sequence ID" value="MCO1660382.1"/>
    <property type="molecule type" value="Genomic_DNA"/>
</dbReference>
<dbReference type="GO" id="GO:0016874">
    <property type="term" value="F:ligase activity"/>
    <property type="evidence" value="ECO:0007669"/>
    <property type="project" value="UniProtKB-KW"/>
</dbReference>
<feature type="domain" description="AMP-dependent synthetase/ligase" evidence="1">
    <location>
        <begin position="21"/>
        <end position="372"/>
    </location>
</feature>
<evidence type="ECO:0000313" key="4">
    <source>
        <dbReference type="Proteomes" id="UP001165283"/>
    </source>
</evidence>
<dbReference type="RefSeq" id="WP_252445855.1">
    <property type="nucleotide sequence ID" value="NZ_JAGSOV010000082.1"/>
</dbReference>
<dbReference type="InterPro" id="IPR025110">
    <property type="entry name" value="AMP-bd_C"/>
</dbReference>
<sequence length="506" mass="52712">MPEPPPADLPASDLLQDVLAHAQRAPRSPALIDARGRRTDYAALAHRIRATAGGLRAHGLRPGDGVLFSIRPGPDALVVALAVVAAGGTVVFADPGVGAELFTRRAELAGARWAAAESLLYAAAGLRPARRWARRRGLLLPDYAALGVRHLRAGPWLPGVPRGALSARRLTGPPLDPAPDPDAPAVVIFTSGTTDRPRGVVHTLRTLSAGLGLLQQRCALGPGDVVHTDQLMLGLPALAGGACWSLPGTPLDPARYARGLVERRATHAFLVPADAARVLDVAPRWPGVRGVLLGAAPVVPALLRRVRAAAPGADVLCIYGMTEAPPIAIATAEEKLAHTGPGDLMGTPAAGVRVGAVDDELVVEGPQVCPRYLGGPAHDRVRTGDLGRVDDAGRVLLLGRRKDMIIRGEHNIYPGLHEPRIAALPGVVDALLVGLPDARTGDEEVVLAVVLEPGAALDGVRAALGAVVPGSAFPDRVVAIDEVPRAGRTHKPDREALRKVVRCASR</sequence>
<feature type="domain" description="AMP-binding enzyme C-terminal" evidence="2">
    <location>
        <begin position="421"/>
        <end position="485"/>
    </location>
</feature>
<dbReference type="InterPro" id="IPR050237">
    <property type="entry name" value="ATP-dep_AMP-bd_enzyme"/>
</dbReference>
<comment type="caution">
    <text evidence="3">The sequence shown here is derived from an EMBL/GenBank/DDBJ whole genome shotgun (WGS) entry which is preliminary data.</text>
</comment>
<keyword evidence="3" id="KW-0436">Ligase</keyword>
<evidence type="ECO:0000259" key="1">
    <source>
        <dbReference type="Pfam" id="PF00501"/>
    </source>
</evidence>
<dbReference type="CDD" id="cd04433">
    <property type="entry name" value="AFD_class_I"/>
    <property type="match status" value="1"/>
</dbReference>
<dbReference type="Gene3D" id="3.40.50.12780">
    <property type="entry name" value="N-terminal domain of ligase-like"/>
    <property type="match status" value="1"/>
</dbReference>
<dbReference type="InterPro" id="IPR042099">
    <property type="entry name" value="ANL_N_sf"/>
</dbReference>
<dbReference type="InterPro" id="IPR045851">
    <property type="entry name" value="AMP-bd_C_sf"/>
</dbReference>
<gene>
    <name evidence="3" type="ORF">KDL28_35515</name>
</gene>
<dbReference type="Proteomes" id="UP001165283">
    <property type="component" value="Unassembled WGS sequence"/>
</dbReference>
<accession>A0ABT1ABH7</accession>
<dbReference type="Pfam" id="PF00501">
    <property type="entry name" value="AMP-binding"/>
    <property type="match status" value="1"/>
</dbReference>
<dbReference type="SUPFAM" id="SSF56801">
    <property type="entry name" value="Acetyl-CoA synthetase-like"/>
    <property type="match status" value="1"/>
</dbReference>
<keyword evidence="4" id="KW-1185">Reference proteome</keyword>
<reference evidence="3" key="1">
    <citation type="submission" date="2021-04" db="EMBL/GenBank/DDBJ databases">
        <title>Pseudonocardia sp. nov., isolated from sandy soil of mangrove forest.</title>
        <authorList>
            <person name="Zan Z."/>
            <person name="Huang R."/>
            <person name="Liu W."/>
        </authorList>
    </citation>
    <scope>NUCLEOTIDE SEQUENCE</scope>
    <source>
        <strain evidence="3">S2-4</strain>
    </source>
</reference>
<organism evidence="3 4">
    <name type="scientific">Pseudonocardia humida</name>
    <dbReference type="NCBI Taxonomy" id="2800819"/>
    <lineage>
        <taxon>Bacteria</taxon>
        <taxon>Bacillati</taxon>
        <taxon>Actinomycetota</taxon>
        <taxon>Actinomycetes</taxon>
        <taxon>Pseudonocardiales</taxon>
        <taxon>Pseudonocardiaceae</taxon>
        <taxon>Pseudonocardia</taxon>
    </lineage>
</organism>
<dbReference type="Gene3D" id="3.30.300.30">
    <property type="match status" value="1"/>
</dbReference>
<dbReference type="PANTHER" id="PTHR43767">
    <property type="entry name" value="LONG-CHAIN-FATTY-ACID--COA LIGASE"/>
    <property type="match status" value="1"/>
</dbReference>